<evidence type="ECO:0000313" key="3">
    <source>
        <dbReference type="Proteomes" id="UP001501757"/>
    </source>
</evidence>
<evidence type="ECO:0000313" key="2">
    <source>
        <dbReference type="EMBL" id="GAA0340412.1"/>
    </source>
</evidence>
<dbReference type="Proteomes" id="UP001501757">
    <property type="component" value="Unassembled WGS sequence"/>
</dbReference>
<proteinExistence type="predicted"/>
<gene>
    <name evidence="2" type="ORF">GCM10009092_01140</name>
</gene>
<reference evidence="2 3" key="1">
    <citation type="journal article" date="2019" name="Int. J. Syst. Evol. Microbiol.">
        <title>The Global Catalogue of Microorganisms (GCM) 10K type strain sequencing project: providing services to taxonomists for standard genome sequencing and annotation.</title>
        <authorList>
            <consortium name="The Broad Institute Genomics Platform"/>
            <consortium name="The Broad Institute Genome Sequencing Center for Infectious Disease"/>
            <person name="Wu L."/>
            <person name="Ma J."/>
        </authorList>
    </citation>
    <scope>NUCLEOTIDE SEQUENCE [LARGE SCALE GENOMIC DNA]</scope>
    <source>
        <strain evidence="2 3">JCM 13378</strain>
    </source>
</reference>
<keyword evidence="3" id="KW-1185">Reference proteome</keyword>
<dbReference type="EMBL" id="BAAAEI010000001">
    <property type="protein sequence ID" value="GAA0340412.1"/>
    <property type="molecule type" value="Genomic_DNA"/>
</dbReference>
<organism evidence="2 3">
    <name type="scientific">Bowmanella denitrificans</name>
    <dbReference type="NCBI Taxonomy" id="366582"/>
    <lineage>
        <taxon>Bacteria</taxon>
        <taxon>Pseudomonadati</taxon>
        <taxon>Pseudomonadota</taxon>
        <taxon>Gammaproteobacteria</taxon>
        <taxon>Alteromonadales</taxon>
        <taxon>Alteromonadaceae</taxon>
        <taxon>Bowmanella</taxon>
    </lineage>
</organism>
<accession>A0ABN0WKI4</accession>
<dbReference type="RefSeq" id="WP_343840427.1">
    <property type="nucleotide sequence ID" value="NZ_BAAAEI010000001.1"/>
</dbReference>
<feature type="signal peptide" evidence="1">
    <location>
        <begin position="1"/>
        <end position="22"/>
    </location>
</feature>
<protein>
    <recommendedName>
        <fullName evidence="4">Lipoprotein</fullName>
    </recommendedName>
</protein>
<keyword evidence="1" id="KW-0732">Signal</keyword>
<feature type="chain" id="PRO_5047239221" description="Lipoprotein" evidence="1">
    <location>
        <begin position="23"/>
        <end position="114"/>
    </location>
</feature>
<sequence length="114" mass="12452">MQKTIALLFTLGCSIFQAPASAEQWCDIEQGWSLVTHGNISDAVYIFGKLKQQSNSSWIIISDGIAGKNNVSMALAAAVAGRNLRIYLDAEEDTCANFPSWAPMGRIRHISFSD</sequence>
<name>A0ABN0WKI4_9ALTE</name>
<evidence type="ECO:0000256" key="1">
    <source>
        <dbReference type="SAM" id="SignalP"/>
    </source>
</evidence>
<evidence type="ECO:0008006" key="4">
    <source>
        <dbReference type="Google" id="ProtNLM"/>
    </source>
</evidence>
<comment type="caution">
    <text evidence="2">The sequence shown here is derived from an EMBL/GenBank/DDBJ whole genome shotgun (WGS) entry which is preliminary data.</text>
</comment>